<evidence type="ECO:0000256" key="1">
    <source>
        <dbReference type="ARBA" id="ARBA00022729"/>
    </source>
</evidence>
<evidence type="ECO:0000259" key="7">
    <source>
        <dbReference type="Pfam" id="PF00089"/>
    </source>
</evidence>
<dbReference type="InterPro" id="IPR051487">
    <property type="entry name" value="Ser/Thr_Proteases_Immune/Dev"/>
</dbReference>
<dbReference type="InterPro" id="IPR009003">
    <property type="entry name" value="Peptidase_S1_PA"/>
</dbReference>
<dbReference type="EMBL" id="CAQQ02119498">
    <property type="status" value="NOT_ANNOTATED_CDS"/>
    <property type="molecule type" value="Genomic_DNA"/>
</dbReference>
<proteinExistence type="inferred from homology"/>
<evidence type="ECO:0000256" key="6">
    <source>
        <dbReference type="ARBA" id="ARBA00024195"/>
    </source>
</evidence>
<reference evidence="9" key="1">
    <citation type="submission" date="2013-02" db="EMBL/GenBank/DDBJ databases">
        <authorList>
            <person name="Hughes D."/>
        </authorList>
    </citation>
    <scope>NUCLEOTIDE SEQUENCE</scope>
    <source>
        <strain>Durham</strain>
        <strain evidence="9">NC isolate 2 -- Noor lab</strain>
    </source>
</reference>
<keyword evidence="2" id="KW-0106">Calcium</keyword>
<evidence type="ECO:0000313" key="8">
    <source>
        <dbReference type="EnsemblMetazoa" id="MESCA007916-PA"/>
    </source>
</evidence>
<dbReference type="GO" id="GO:0006508">
    <property type="term" value="P:proteolysis"/>
    <property type="evidence" value="ECO:0007669"/>
    <property type="project" value="InterPro"/>
</dbReference>
<dbReference type="InterPro" id="IPR018114">
    <property type="entry name" value="TRYPSIN_HIS"/>
</dbReference>
<dbReference type="InterPro" id="IPR043504">
    <property type="entry name" value="Peptidase_S1_PA_chymotrypsin"/>
</dbReference>
<feature type="domain" description="Peptidase S1" evidence="7">
    <location>
        <begin position="22"/>
        <end position="93"/>
    </location>
</feature>
<keyword evidence="3" id="KW-0865">Zymogen</keyword>
<dbReference type="SUPFAM" id="SSF50494">
    <property type="entry name" value="Trypsin-like serine proteases"/>
    <property type="match status" value="1"/>
</dbReference>
<dbReference type="AlphaFoldDB" id="T1GVU9"/>
<reference evidence="8" key="2">
    <citation type="submission" date="2015-06" db="UniProtKB">
        <authorList>
            <consortium name="EnsemblMetazoa"/>
        </authorList>
    </citation>
    <scope>IDENTIFICATION</scope>
</reference>
<accession>T1GVU9</accession>
<dbReference type="Proteomes" id="UP000015102">
    <property type="component" value="Unassembled WGS sequence"/>
</dbReference>
<dbReference type="InterPro" id="IPR001254">
    <property type="entry name" value="Trypsin_dom"/>
</dbReference>
<dbReference type="PROSITE" id="PS00134">
    <property type="entry name" value="TRYPSIN_HIS"/>
    <property type="match status" value="1"/>
</dbReference>
<comment type="similarity">
    <text evidence="6">Belongs to the peptidase S1 family. CLIP subfamily.</text>
</comment>
<evidence type="ECO:0000256" key="5">
    <source>
        <dbReference type="ARBA" id="ARBA00023180"/>
    </source>
</evidence>
<evidence type="ECO:0000256" key="3">
    <source>
        <dbReference type="ARBA" id="ARBA00023145"/>
    </source>
</evidence>
<dbReference type="Gene3D" id="2.40.10.10">
    <property type="entry name" value="Trypsin-like serine proteases"/>
    <property type="match status" value="1"/>
</dbReference>
<keyword evidence="9" id="KW-1185">Reference proteome</keyword>
<keyword evidence="5" id="KW-0325">Glycoprotein</keyword>
<dbReference type="HOGENOM" id="CLU_2349061_0_0_1"/>
<dbReference type="FunFam" id="2.40.10.10:FF:000028">
    <property type="entry name" value="Serine protease easter"/>
    <property type="match status" value="1"/>
</dbReference>
<dbReference type="Pfam" id="PF00089">
    <property type="entry name" value="Trypsin"/>
    <property type="match status" value="1"/>
</dbReference>
<evidence type="ECO:0000313" key="9">
    <source>
        <dbReference type="Proteomes" id="UP000015102"/>
    </source>
</evidence>
<dbReference type="EnsemblMetazoa" id="MESCA007916-RA">
    <property type="protein sequence ID" value="MESCA007916-PA"/>
    <property type="gene ID" value="MESCA007916"/>
</dbReference>
<protein>
    <recommendedName>
        <fullName evidence="7">Peptidase S1 domain-containing protein</fullName>
    </recommendedName>
</protein>
<keyword evidence="1" id="KW-0732">Signal</keyword>
<dbReference type="GO" id="GO:0004252">
    <property type="term" value="F:serine-type endopeptidase activity"/>
    <property type="evidence" value="ECO:0007669"/>
    <property type="project" value="InterPro"/>
</dbReference>
<name>T1GVU9_MEGSC</name>
<sequence>MSAKIFSGNDTEINEYPGYHKDSYCGGSLINERYVLTAAHCISRDNPPIAVRLGDWDISTDEDCFSNGLQNEFCAKDIDVEKIIIHGSYEPFTILTI</sequence>
<evidence type="ECO:0000256" key="2">
    <source>
        <dbReference type="ARBA" id="ARBA00022837"/>
    </source>
</evidence>
<evidence type="ECO:0000256" key="4">
    <source>
        <dbReference type="ARBA" id="ARBA00023157"/>
    </source>
</evidence>
<keyword evidence="4" id="KW-1015">Disulfide bond</keyword>
<organism evidence="8 9">
    <name type="scientific">Megaselia scalaris</name>
    <name type="common">Humpbacked fly</name>
    <name type="synonym">Phora scalaris</name>
    <dbReference type="NCBI Taxonomy" id="36166"/>
    <lineage>
        <taxon>Eukaryota</taxon>
        <taxon>Metazoa</taxon>
        <taxon>Ecdysozoa</taxon>
        <taxon>Arthropoda</taxon>
        <taxon>Hexapoda</taxon>
        <taxon>Insecta</taxon>
        <taxon>Pterygota</taxon>
        <taxon>Neoptera</taxon>
        <taxon>Endopterygota</taxon>
        <taxon>Diptera</taxon>
        <taxon>Brachycera</taxon>
        <taxon>Muscomorpha</taxon>
        <taxon>Platypezoidea</taxon>
        <taxon>Phoridae</taxon>
        <taxon>Megaseliini</taxon>
        <taxon>Megaselia</taxon>
    </lineage>
</organism>
<dbReference type="PANTHER" id="PTHR24256">
    <property type="entry name" value="TRYPTASE-RELATED"/>
    <property type="match status" value="1"/>
</dbReference>
<dbReference type="STRING" id="36166.T1GVU9"/>